<feature type="domain" description="ABC transporter" evidence="9">
    <location>
        <begin position="8"/>
        <end position="250"/>
    </location>
</feature>
<evidence type="ECO:0000256" key="6">
    <source>
        <dbReference type="ARBA" id="ARBA00022840"/>
    </source>
</evidence>
<evidence type="ECO:0000256" key="3">
    <source>
        <dbReference type="ARBA" id="ARBA00022597"/>
    </source>
</evidence>
<keyword evidence="1" id="KW-0813">Transport</keyword>
<evidence type="ECO:0000256" key="2">
    <source>
        <dbReference type="ARBA" id="ARBA00022475"/>
    </source>
</evidence>
<keyword evidence="2" id="KW-1003">Cell membrane</keyword>
<evidence type="ECO:0000256" key="5">
    <source>
        <dbReference type="ARBA" id="ARBA00022741"/>
    </source>
</evidence>
<evidence type="ECO:0000259" key="9">
    <source>
        <dbReference type="PROSITE" id="PS50893"/>
    </source>
</evidence>
<organism evidence="10 11">
    <name type="scientific">Polyangium jinanense</name>
    <dbReference type="NCBI Taxonomy" id="2829994"/>
    <lineage>
        <taxon>Bacteria</taxon>
        <taxon>Pseudomonadati</taxon>
        <taxon>Myxococcota</taxon>
        <taxon>Polyangia</taxon>
        <taxon>Polyangiales</taxon>
        <taxon>Polyangiaceae</taxon>
        <taxon>Polyangium</taxon>
    </lineage>
</organism>
<dbReference type="EMBL" id="JAGTJJ010000032">
    <property type="protein sequence ID" value="MDC3985829.1"/>
    <property type="molecule type" value="Genomic_DNA"/>
</dbReference>
<evidence type="ECO:0000256" key="7">
    <source>
        <dbReference type="ARBA" id="ARBA00022967"/>
    </source>
</evidence>
<dbReference type="PANTHER" id="PTHR43790:SF3">
    <property type="entry name" value="D-ALLOSE IMPORT ATP-BINDING PROTEIN ALSA-RELATED"/>
    <property type="match status" value="1"/>
</dbReference>
<evidence type="ECO:0000256" key="4">
    <source>
        <dbReference type="ARBA" id="ARBA00022737"/>
    </source>
</evidence>
<dbReference type="PROSITE" id="PS50893">
    <property type="entry name" value="ABC_TRANSPORTER_2"/>
    <property type="match status" value="2"/>
</dbReference>
<gene>
    <name evidence="10" type="ORF">KEG57_35440</name>
</gene>
<comment type="caution">
    <text evidence="10">The sequence shown here is derived from an EMBL/GenBank/DDBJ whole genome shotgun (WGS) entry which is preliminary data.</text>
</comment>
<dbReference type="InterPro" id="IPR003439">
    <property type="entry name" value="ABC_transporter-like_ATP-bd"/>
</dbReference>
<dbReference type="AlphaFoldDB" id="A0A9X3X8R7"/>
<feature type="domain" description="ABC transporter" evidence="9">
    <location>
        <begin position="249"/>
        <end position="504"/>
    </location>
</feature>
<reference evidence="10 11" key="1">
    <citation type="submission" date="2021-04" db="EMBL/GenBank/DDBJ databases">
        <title>Genome analysis of Polyangium sp.</title>
        <authorList>
            <person name="Li Y."/>
            <person name="Wang J."/>
        </authorList>
    </citation>
    <scope>NUCLEOTIDE SEQUENCE [LARGE SCALE GENOMIC DNA]</scope>
    <source>
        <strain evidence="10 11">SDU14</strain>
    </source>
</reference>
<sequence>MARQVSGLVARGVAKAYGATIALAGVDLEVRAGEVHALLGENGAGKSTLVKILAGAVKPDGGTLTLDGAPYAPRDPAAARAAGVRLVSQERALCPHMTVEENVLLGGEPTRLGVLKREEARGVAARALLAIDPSGAKKHRLRPDALVRDLGPGERQLVEIARAITEPRCRLLLLDEPTSSLGADDVEALFSVVARLREAGLAIVYISHHLDEIRRIADCFTVIRDGRTAGTGRVAEATPADIVTMMAGRSIEDLYPRSPRVPGDVVLGARDLAGAGLPVRASFELRRGEVLGIAGLVGSGRTELLRAIFGLERVRRGEVRVGAYVGPASPAARLAQGVGLLSEDRGGEGLALGLSIADNVTLSRLVGLGPLGFVAPSRMRAAAARFIEKLGIVCAGPDAPTSSLSGGNQQKVALARLLYHDVDVLLLDEPTRGVDVGARAAIYALIDRLACESNKAVLVVSSSAEELVGIADRIAVMHKGELGPARPVGELDVRAVMLEQAGAS</sequence>
<keyword evidence="7" id="KW-1278">Translocase</keyword>
<evidence type="ECO:0000256" key="1">
    <source>
        <dbReference type="ARBA" id="ARBA00022448"/>
    </source>
</evidence>
<name>A0A9X3X8R7_9BACT</name>
<accession>A0A9X3X8R7</accession>
<keyword evidence="3" id="KW-0762">Sugar transport</keyword>
<keyword evidence="11" id="KW-1185">Reference proteome</keyword>
<dbReference type="CDD" id="cd03216">
    <property type="entry name" value="ABC_Carb_Monos_I"/>
    <property type="match status" value="1"/>
</dbReference>
<dbReference type="InterPro" id="IPR003593">
    <property type="entry name" value="AAA+_ATPase"/>
</dbReference>
<keyword evidence="5" id="KW-0547">Nucleotide-binding</keyword>
<dbReference type="PANTHER" id="PTHR43790">
    <property type="entry name" value="CARBOHYDRATE TRANSPORT ATP-BINDING PROTEIN MG119-RELATED"/>
    <property type="match status" value="1"/>
</dbReference>
<dbReference type="GO" id="GO:0016887">
    <property type="term" value="F:ATP hydrolysis activity"/>
    <property type="evidence" value="ECO:0007669"/>
    <property type="project" value="InterPro"/>
</dbReference>
<keyword evidence="4" id="KW-0677">Repeat</keyword>
<dbReference type="CDD" id="cd03215">
    <property type="entry name" value="ABC_Carb_Monos_II"/>
    <property type="match status" value="1"/>
</dbReference>
<dbReference type="SMART" id="SM00382">
    <property type="entry name" value="AAA"/>
    <property type="match status" value="2"/>
</dbReference>
<protein>
    <submittedName>
        <fullName evidence="10">Sugar ABC transporter ATP-binding protein</fullName>
    </submittedName>
</protein>
<evidence type="ECO:0000313" key="10">
    <source>
        <dbReference type="EMBL" id="MDC3985829.1"/>
    </source>
</evidence>
<dbReference type="GO" id="GO:0005524">
    <property type="term" value="F:ATP binding"/>
    <property type="evidence" value="ECO:0007669"/>
    <property type="project" value="UniProtKB-KW"/>
</dbReference>
<keyword evidence="6 10" id="KW-0067">ATP-binding</keyword>
<proteinExistence type="predicted"/>
<dbReference type="InterPro" id="IPR027417">
    <property type="entry name" value="P-loop_NTPase"/>
</dbReference>
<evidence type="ECO:0000256" key="8">
    <source>
        <dbReference type="ARBA" id="ARBA00023136"/>
    </source>
</evidence>
<evidence type="ECO:0000313" key="11">
    <source>
        <dbReference type="Proteomes" id="UP001151081"/>
    </source>
</evidence>
<dbReference type="SUPFAM" id="SSF52540">
    <property type="entry name" value="P-loop containing nucleoside triphosphate hydrolases"/>
    <property type="match status" value="2"/>
</dbReference>
<keyword evidence="8" id="KW-0472">Membrane</keyword>
<dbReference type="InterPro" id="IPR050107">
    <property type="entry name" value="ABC_carbohydrate_import_ATPase"/>
</dbReference>
<dbReference type="Gene3D" id="3.40.50.300">
    <property type="entry name" value="P-loop containing nucleotide triphosphate hydrolases"/>
    <property type="match status" value="2"/>
</dbReference>
<dbReference type="PROSITE" id="PS00211">
    <property type="entry name" value="ABC_TRANSPORTER_1"/>
    <property type="match status" value="1"/>
</dbReference>
<dbReference type="InterPro" id="IPR017871">
    <property type="entry name" value="ABC_transporter-like_CS"/>
</dbReference>
<dbReference type="Pfam" id="PF00005">
    <property type="entry name" value="ABC_tran"/>
    <property type="match status" value="2"/>
</dbReference>
<dbReference type="Proteomes" id="UP001151081">
    <property type="component" value="Unassembled WGS sequence"/>
</dbReference>